<dbReference type="AlphaFoldDB" id="A0A137NTF6"/>
<evidence type="ECO:0000313" key="3">
    <source>
        <dbReference type="Proteomes" id="UP000070444"/>
    </source>
</evidence>
<proteinExistence type="predicted"/>
<feature type="region of interest" description="Disordered" evidence="1">
    <location>
        <begin position="42"/>
        <end position="119"/>
    </location>
</feature>
<reference evidence="2 3" key="1">
    <citation type="journal article" date="2015" name="Genome Biol. Evol.">
        <title>Phylogenomic analyses indicate that early fungi evolved digesting cell walls of algal ancestors of land plants.</title>
        <authorList>
            <person name="Chang Y."/>
            <person name="Wang S."/>
            <person name="Sekimoto S."/>
            <person name="Aerts A.L."/>
            <person name="Choi C."/>
            <person name="Clum A."/>
            <person name="LaButti K.M."/>
            <person name="Lindquist E.A."/>
            <person name="Yee Ngan C."/>
            <person name="Ohm R.A."/>
            <person name="Salamov A.A."/>
            <person name="Grigoriev I.V."/>
            <person name="Spatafora J.W."/>
            <person name="Berbee M.L."/>
        </authorList>
    </citation>
    <scope>NUCLEOTIDE SEQUENCE [LARGE SCALE GENOMIC DNA]</scope>
    <source>
        <strain evidence="2 3">NRRL 28638</strain>
    </source>
</reference>
<dbReference type="Proteomes" id="UP000070444">
    <property type="component" value="Unassembled WGS sequence"/>
</dbReference>
<gene>
    <name evidence="2" type="ORF">CONCODRAFT_73964</name>
</gene>
<protein>
    <submittedName>
        <fullName evidence="2">Uncharacterized protein</fullName>
    </submittedName>
</protein>
<sequence>MANTNSDDELNKNLDEWLDKESEDYVPYVRVKDRTTMRDILKQRLKRGEDSDSDRVSESSKPEEPEPAPKRENKSLVDQRQELKRKLEASEPTKTEADKHLEEQEKILAELNRGNKTTC</sequence>
<evidence type="ECO:0000313" key="2">
    <source>
        <dbReference type="EMBL" id="KXN66012.1"/>
    </source>
</evidence>
<evidence type="ECO:0000256" key="1">
    <source>
        <dbReference type="SAM" id="MobiDB-lite"/>
    </source>
</evidence>
<organism evidence="2 3">
    <name type="scientific">Conidiobolus coronatus (strain ATCC 28846 / CBS 209.66 / NRRL 28638)</name>
    <name type="common">Delacroixia coronata</name>
    <dbReference type="NCBI Taxonomy" id="796925"/>
    <lineage>
        <taxon>Eukaryota</taxon>
        <taxon>Fungi</taxon>
        <taxon>Fungi incertae sedis</taxon>
        <taxon>Zoopagomycota</taxon>
        <taxon>Entomophthoromycotina</taxon>
        <taxon>Entomophthoromycetes</taxon>
        <taxon>Entomophthorales</taxon>
        <taxon>Ancylistaceae</taxon>
        <taxon>Conidiobolus</taxon>
    </lineage>
</organism>
<dbReference type="EMBL" id="KQ964780">
    <property type="protein sequence ID" value="KXN66012.1"/>
    <property type="molecule type" value="Genomic_DNA"/>
</dbReference>
<keyword evidence="3" id="KW-1185">Reference proteome</keyword>
<accession>A0A137NTF6</accession>
<feature type="compositionally biased region" description="Basic and acidic residues" evidence="1">
    <location>
        <begin position="42"/>
        <end position="108"/>
    </location>
</feature>
<name>A0A137NTF6_CONC2</name>